<proteinExistence type="predicted"/>
<evidence type="ECO:0000313" key="4">
    <source>
        <dbReference type="Proteomes" id="UP000238642"/>
    </source>
</evidence>
<dbReference type="Pfam" id="PF08450">
    <property type="entry name" value="SGL"/>
    <property type="match status" value="1"/>
</dbReference>
<dbReference type="RefSeq" id="WP_105727169.1">
    <property type="nucleotide sequence ID" value="NZ_PVBS01000003.1"/>
</dbReference>
<dbReference type="Gene3D" id="2.120.10.30">
    <property type="entry name" value="TolB, C-terminal domain"/>
    <property type="match status" value="1"/>
</dbReference>
<dbReference type="InterPro" id="IPR011042">
    <property type="entry name" value="6-blade_b-propeller_TolB-like"/>
</dbReference>
<reference evidence="3 4" key="1">
    <citation type="submission" date="2018-02" db="EMBL/GenBank/DDBJ databases">
        <title>The draft genome of Sphingobacterium gobiense H7.</title>
        <authorList>
            <person name="Li L."/>
            <person name="Liu L."/>
            <person name="Zhang X."/>
            <person name="Wang T."/>
            <person name="Liang L."/>
        </authorList>
    </citation>
    <scope>NUCLEOTIDE SEQUENCE [LARGE SCALE GENOMIC DNA]</scope>
    <source>
        <strain evidence="3 4">ACCC 05757</strain>
    </source>
</reference>
<dbReference type="PANTHER" id="PTHR47572">
    <property type="entry name" value="LIPOPROTEIN-RELATED"/>
    <property type="match status" value="1"/>
</dbReference>
<evidence type="ECO:0000259" key="2">
    <source>
        <dbReference type="Pfam" id="PF08450"/>
    </source>
</evidence>
<gene>
    <name evidence="3" type="ORF">C5749_15620</name>
</gene>
<name>A0A2S9JI15_9SPHI</name>
<evidence type="ECO:0000313" key="3">
    <source>
        <dbReference type="EMBL" id="PRD52655.1"/>
    </source>
</evidence>
<dbReference type="InterPro" id="IPR013658">
    <property type="entry name" value="SGL"/>
</dbReference>
<dbReference type="AlphaFoldDB" id="A0A2S9JI15"/>
<comment type="caution">
    <text evidence="3">The sequence shown here is derived from an EMBL/GenBank/DDBJ whole genome shotgun (WGS) entry which is preliminary data.</text>
</comment>
<dbReference type="GO" id="GO:0016787">
    <property type="term" value="F:hydrolase activity"/>
    <property type="evidence" value="ECO:0007669"/>
    <property type="project" value="UniProtKB-KW"/>
</dbReference>
<keyword evidence="4" id="KW-1185">Reference proteome</keyword>
<protein>
    <submittedName>
        <fullName evidence="3">Gluconolactonase</fullName>
    </submittedName>
</protein>
<feature type="domain" description="SMP-30/Gluconolactonase/LRE-like region" evidence="2">
    <location>
        <begin position="10"/>
        <end position="247"/>
    </location>
</feature>
<organism evidence="3 4">
    <name type="scientific">Sphingobacterium gobiense</name>
    <dbReference type="NCBI Taxonomy" id="1382456"/>
    <lineage>
        <taxon>Bacteria</taxon>
        <taxon>Pseudomonadati</taxon>
        <taxon>Bacteroidota</taxon>
        <taxon>Sphingobacteriia</taxon>
        <taxon>Sphingobacteriales</taxon>
        <taxon>Sphingobacteriaceae</taxon>
        <taxon>Sphingobacterium</taxon>
    </lineage>
</organism>
<sequence>MHIVIEGLNFPEGPAFDATGGLWLVEKNAGNLVYYRHQQYSRIFVDGHPNGIAIDPQGKVWFCDAKQNSIRQYDPLSGECVTLAHQIARVPLKMPNDLCFDPSGNLLFTCPGSDLTDGEGYICCLSKEGVLKKVHTGMFYCNGLAFGRNSAHLFVAETGTKWIWKMTWNSHTHTVNRAKKFVYVGGDVGPDGIAVDQNGLLYVALYGSGKIAVLHPDGRLVNEIDIIGKNPTNCALDPLGKHGVFITEAEKGTLLQWETTKKGLLW</sequence>
<dbReference type="SUPFAM" id="SSF63829">
    <property type="entry name" value="Calcium-dependent phosphotriesterase"/>
    <property type="match status" value="1"/>
</dbReference>
<evidence type="ECO:0000256" key="1">
    <source>
        <dbReference type="ARBA" id="ARBA00022801"/>
    </source>
</evidence>
<dbReference type="InterPro" id="IPR051262">
    <property type="entry name" value="SMP-30/CGR1_Lactonase"/>
</dbReference>
<dbReference type="OrthoDB" id="241638at2"/>
<accession>A0A2S9JI15</accession>
<dbReference type="PANTHER" id="PTHR47572:SF4">
    <property type="entry name" value="LACTONASE DRP35"/>
    <property type="match status" value="1"/>
</dbReference>
<dbReference type="Proteomes" id="UP000238642">
    <property type="component" value="Unassembled WGS sequence"/>
</dbReference>
<dbReference type="EMBL" id="PVBS01000003">
    <property type="protein sequence ID" value="PRD52655.1"/>
    <property type="molecule type" value="Genomic_DNA"/>
</dbReference>
<keyword evidence="1" id="KW-0378">Hydrolase</keyword>